<dbReference type="RefSeq" id="WP_071061620.1">
    <property type="nucleotide sequence ID" value="NZ_MAXA01000113.1"/>
</dbReference>
<dbReference type="Gene3D" id="3.10.450.50">
    <property type="match status" value="1"/>
</dbReference>
<dbReference type="AlphaFoldDB" id="A0A1S1QV41"/>
<dbReference type="Pfam" id="PF08281">
    <property type="entry name" value="Sigma70_r4_2"/>
    <property type="match status" value="1"/>
</dbReference>
<keyword evidence="4" id="KW-0731">Sigma factor</keyword>
<proteinExistence type="inferred from homology"/>
<evidence type="ECO:0000256" key="3">
    <source>
        <dbReference type="ARBA" id="ARBA00023015"/>
    </source>
</evidence>
<keyword evidence="5" id="KW-0804">Transcription</keyword>
<evidence type="ECO:0000259" key="8">
    <source>
        <dbReference type="Pfam" id="PF08281"/>
    </source>
</evidence>
<comment type="similarity">
    <text evidence="1">Belongs to the sigma-70 factor family. ECF subfamily.</text>
</comment>
<dbReference type="GO" id="GO:0016987">
    <property type="term" value="F:sigma factor activity"/>
    <property type="evidence" value="ECO:0007669"/>
    <property type="project" value="UniProtKB-KW"/>
</dbReference>
<accession>A0A1S1QV41</accession>
<dbReference type="Proteomes" id="UP000179769">
    <property type="component" value="Unassembled WGS sequence"/>
</dbReference>
<sequence>MTDRPDVGGPGALAEAFEAERGYLRAVAYRILGSVTDTEDIVQDAWLRLARTDPAAIEDLRGWLTVVVGRLCLDHLRSARVRRETYVGPWLPEPLVDPSGPGGSAVAGVAAHTGRGRPGPAGGGGATGPVGEVTAVAAERADPADRVTLAESVSMAMLVVLESLSPAERTALILHDVFGYGFEEVAEVTGRSPAASRQLASRARRHVRERAVRFDPDPAQRRGVADAFLAAAAGGDLAALLRVLDPDVVLRSDGGGVVRAALRPIDGADKVARFLHGLIEKGRRRYGTAVRFVPVEVNGGAGIATYAGPRLVNVVALTVWRGLVTEIDVVVNPAKLRHLTQPPHGG</sequence>
<dbReference type="Pfam" id="PF04542">
    <property type="entry name" value="Sigma70_r2"/>
    <property type="match status" value="1"/>
</dbReference>
<evidence type="ECO:0000256" key="4">
    <source>
        <dbReference type="ARBA" id="ARBA00023082"/>
    </source>
</evidence>
<evidence type="ECO:0000259" key="7">
    <source>
        <dbReference type="Pfam" id="PF04542"/>
    </source>
</evidence>
<dbReference type="EMBL" id="MAXA01000113">
    <property type="protein sequence ID" value="OHV37301.1"/>
    <property type="molecule type" value="Genomic_DNA"/>
</dbReference>
<feature type="region of interest" description="Disordered" evidence="6">
    <location>
        <begin position="99"/>
        <end position="126"/>
    </location>
</feature>
<keyword evidence="10" id="KW-1185">Reference proteome</keyword>
<evidence type="ECO:0000256" key="6">
    <source>
        <dbReference type="SAM" id="MobiDB-lite"/>
    </source>
</evidence>
<dbReference type="GO" id="GO:0003677">
    <property type="term" value="F:DNA binding"/>
    <property type="evidence" value="ECO:0007669"/>
    <property type="project" value="InterPro"/>
</dbReference>
<dbReference type="InterPro" id="IPR052704">
    <property type="entry name" value="ECF_Sigma-70_Domain"/>
</dbReference>
<organism evidence="9 10">
    <name type="scientific">Parafrankia soli</name>
    <dbReference type="NCBI Taxonomy" id="2599596"/>
    <lineage>
        <taxon>Bacteria</taxon>
        <taxon>Bacillati</taxon>
        <taxon>Actinomycetota</taxon>
        <taxon>Actinomycetes</taxon>
        <taxon>Frankiales</taxon>
        <taxon>Frankiaceae</taxon>
        <taxon>Parafrankia</taxon>
    </lineage>
</organism>
<dbReference type="NCBIfam" id="TIGR02937">
    <property type="entry name" value="sigma70-ECF"/>
    <property type="match status" value="1"/>
</dbReference>
<feature type="domain" description="RNA polymerase sigma-70 region 2" evidence="7">
    <location>
        <begin position="17"/>
        <end position="80"/>
    </location>
</feature>
<dbReference type="CDD" id="cd06171">
    <property type="entry name" value="Sigma70_r4"/>
    <property type="match status" value="1"/>
</dbReference>
<evidence type="ECO:0000256" key="1">
    <source>
        <dbReference type="ARBA" id="ARBA00010641"/>
    </source>
</evidence>
<dbReference type="PANTHER" id="PTHR30173">
    <property type="entry name" value="SIGMA 19 FACTOR"/>
    <property type="match status" value="1"/>
</dbReference>
<keyword evidence="3" id="KW-0805">Transcription regulation</keyword>
<feature type="domain" description="RNA polymerase sigma factor 70 region 4 type 2" evidence="8">
    <location>
        <begin position="156"/>
        <end position="206"/>
    </location>
</feature>
<dbReference type="InterPro" id="IPR032710">
    <property type="entry name" value="NTF2-like_dom_sf"/>
</dbReference>
<dbReference type="OrthoDB" id="3211555at2"/>
<comment type="caution">
    <text evidence="9">The sequence shown here is derived from an EMBL/GenBank/DDBJ whole genome shotgun (WGS) entry which is preliminary data.</text>
</comment>
<dbReference type="InterPro" id="IPR013249">
    <property type="entry name" value="RNA_pol_sigma70_r4_t2"/>
</dbReference>
<name>A0A1S1QV41_9ACTN</name>
<dbReference type="Gene3D" id="1.10.10.10">
    <property type="entry name" value="Winged helix-like DNA-binding domain superfamily/Winged helix DNA-binding domain"/>
    <property type="match status" value="1"/>
</dbReference>
<protein>
    <submittedName>
        <fullName evidence="9">RNA polymerase</fullName>
    </submittedName>
</protein>
<dbReference type="SUPFAM" id="SSF88659">
    <property type="entry name" value="Sigma3 and sigma4 domains of RNA polymerase sigma factors"/>
    <property type="match status" value="1"/>
</dbReference>
<evidence type="ECO:0000256" key="5">
    <source>
        <dbReference type="ARBA" id="ARBA00023163"/>
    </source>
</evidence>
<gene>
    <name evidence="9" type="ORF">BBK14_02705</name>
</gene>
<evidence type="ECO:0000256" key="2">
    <source>
        <dbReference type="ARBA" id="ARBA00011344"/>
    </source>
</evidence>
<dbReference type="SUPFAM" id="SSF88946">
    <property type="entry name" value="Sigma2 domain of RNA polymerase sigma factors"/>
    <property type="match status" value="1"/>
</dbReference>
<dbReference type="PANTHER" id="PTHR30173:SF43">
    <property type="entry name" value="ECF RNA POLYMERASE SIGMA FACTOR SIGI-RELATED"/>
    <property type="match status" value="1"/>
</dbReference>
<dbReference type="InterPro" id="IPR013325">
    <property type="entry name" value="RNA_pol_sigma_r2"/>
</dbReference>
<dbReference type="InterPro" id="IPR014284">
    <property type="entry name" value="RNA_pol_sigma-70_dom"/>
</dbReference>
<comment type="subunit">
    <text evidence="2">Interacts transiently with the RNA polymerase catalytic core formed by RpoA, RpoB, RpoC and RpoZ (2 alpha, 1 beta, 1 beta' and 1 omega subunit) to form the RNA polymerase holoenzyme that can initiate transcription.</text>
</comment>
<dbReference type="InterPro" id="IPR007627">
    <property type="entry name" value="RNA_pol_sigma70_r2"/>
</dbReference>
<evidence type="ECO:0000313" key="10">
    <source>
        <dbReference type="Proteomes" id="UP000179769"/>
    </source>
</evidence>
<dbReference type="GO" id="GO:0006352">
    <property type="term" value="P:DNA-templated transcription initiation"/>
    <property type="evidence" value="ECO:0007669"/>
    <property type="project" value="InterPro"/>
</dbReference>
<feature type="compositionally biased region" description="Gly residues" evidence="6">
    <location>
        <begin position="116"/>
        <end position="126"/>
    </location>
</feature>
<reference evidence="10" key="1">
    <citation type="submission" date="2016-07" db="EMBL/GenBank/DDBJ databases">
        <title>Frankia sp. NRRL B-16219 Genome sequencing.</title>
        <authorList>
            <person name="Ghodhbane-Gtari F."/>
            <person name="Swanson E."/>
            <person name="Gueddou A."/>
            <person name="Louati M."/>
            <person name="Nouioui I."/>
            <person name="Hezbri K."/>
            <person name="Abebe-Akele F."/>
            <person name="Simpson S."/>
            <person name="Morris K."/>
            <person name="Thomas K."/>
            <person name="Gtari M."/>
            <person name="Tisa L.S."/>
        </authorList>
    </citation>
    <scope>NUCLEOTIDE SEQUENCE [LARGE SCALE GENOMIC DNA]</scope>
    <source>
        <strain evidence="10">NRRL B-16219</strain>
    </source>
</reference>
<evidence type="ECO:0000313" key="9">
    <source>
        <dbReference type="EMBL" id="OHV37301.1"/>
    </source>
</evidence>
<dbReference type="InterPro" id="IPR036388">
    <property type="entry name" value="WH-like_DNA-bd_sf"/>
</dbReference>
<dbReference type="Gene3D" id="1.10.1740.10">
    <property type="match status" value="1"/>
</dbReference>
<dbReference type="SUPFAM" id="SSF54427">
    <property type="entry name" value="NTF2-like"/>
    <property type="match status" value="1"/>
</dbReference>
<dbReference type="InterPro" id="IPR013324">
    <property type="entry name" value="RNA_pol_sigma_r3/r4-like"/>
</dbReference>